<reference evidence="4 5" key="1">
    <citation type="journal article" date="2021" name="Sci. Rep.">
        <title>Chromosome anchoring in Senegalese sole (Solea senegalensis) reveals sex-associated markers and genome rearrangements in flatfish.</title>
        <authorList>
            <person name="Guerrero-Cozar I."/>
            <person name="Gomez-Garrido J."/>
            <person name="Berbel C."/>
            <person name="Martinez-Blanch J.F."/>
            <person name="Alioto T."/>
            <person name="Claros M.G."/>
            <person name="Gagnaire P.A."/>
            <person name="Manchado M."/>
        </authorList>
    </citation>
    <scope>NUCLEOTIDE SEQUENCE [LARGE SCALE GENOMIC DNA]</scope>
    <source>
        <strain evidence="4">Sse05_10M</strain>
    </source>
</reference>
<dbReference type="Proteomes" id="UP000693946">
    <property type="component" value="Linkage Group LG2"/>
</dbReference>
<feature type="domain" description="Lactate/malate dehydrogenase C-terminal" evidence="3">
    <location>
        <begin position="295"/>
        <end position="465"/>
    </location>
</feature>
<dbReference type="GO" id="GO:0016616">
    <property type="term" value="F:oxidoreductase activity, acting on the CH-OH group of donors, NAD or NADP as acceptor"/>
    <property type="evidence" value="ECO:0007669"/>
    <property type="project" value="InterPro"/>
</dbReference>
<dbReference type="EMBL" id="JAGKHQ010000012">
    <property type="protein sequence ID" value="KAG7502522.1"/>
    <property type="molecule type" value="Genomic_DNA"/>
</dbReference>
<dbReference type="AlphaFoldDB" id="A0AAV6RAM1"/>
<evidence type="ECO:0000313" key="5">
    <source>
        <dbReference type="Proteomes" id="UP000693946"/>
    </source>
</evidence>
<dbReference type="GO" id="GO:0016615">
    <property type="term" value="F:malate dehydrogenase activity"/>
    <property type="evidence" value="ECO:0007669"/>
    <property type="project" value="InterPro"/>
</dbReference>
<accession>A0AAV6RAM1</accession>
<comment type="caution">
    <text evidence="4">The sequence shown here is derived from an EMBL/GenBank/DDBJ whole genome shotgun (WGS) entry which is preliminary data.</text>
</comment>
<proteinExistence type="inferred from homology"/>
<protein>
    <submittedName>
        <fullName evidence="4">Malate dehydrogenase 1B</fullName>
    </submittedName>
</protein>
<name>A0AAV6RAM1_SOLSE</name>
<dbReference type="FunFam" id="3.40.50.720:FF:000144">
    <property type="entry name" value="Malate dehydrogenase [NADP]"/>
    <property type="match status" value="1"/>
</dbReference>
<evidence type="ECO:0000313" key="4">
    <source>
        <dbReference type="EMBL" id="KAG7502522.1"/>
    </source>
</evidence>
<sequence length="476" mass="52819">MAKFVLAGKSDCPHFAKAELLSDSLQRSLPNFRVHKIPILPQEWKEWLEATCKTNGWKHEKSPLIWRELVDQGGKGTILGGFSDFLEHCQNYYNVTSAMSTETMLSVAAYNLESGIKEQEGVALIKPLHIWISSALSLTCSVLIPNLVTAEVFPQAAAVSLHLLDLDEEEEELQVMKMEVEDLALPLLHQVSIHTDVDEAFHGADVVLLLDERCSDDSDENQSVEEKKEKWRMKKISQRYTDYGRLIDTRADEQVKVVVCGDSFVNARCSLLVDAARSISSDRFVAMATQLETEARAIISEKLSVKTSDVTDVIVWGNISGSFYVDLQRAQVFNFNGPIRGPPSFSLSLLKIFHHRKWLESDFQDLVRRRRDAVTSKTGHGAAAMSAADGILTLLKAWNGSCGPDRVFSLGVVCPGFYGLPDGVVLSVPVSFADGKHSVLVPDMSVSDELKRRLHLSASELTQEKLASENDGDDNK</sequence>
<evidence type="ECO:0000256" key="1">
    <source>
        <dbReference type="ARBA" id="ARBA00009613"/>
    </source>
</evidence>
<organism evidence="4 5">
    <name type="scientific">Solea senegalensis</name>
    <name type="common">Senegalese sole</name>
    <dbReference type="NCBI Taxonomy" id="28829"/>
    <lineage>
        <taxon>Eukaryota</taxon>
        <taxon>Metazoa</taxon>
        <taxon>Chordata</taxon>
        <taxon>Craniata</taxon>
        <taxon>Vertebrata</taxon>
        <taxon>Euteleostomi</taxon>
        <taxon>Actinopterygii</taxon>
        <taxon>Neopterygii</taxon>
        <taxon>Teleostei</taxon>
        <taxon>Neoteleostei</taxon>
        <taxon>Acanthomorphata</taxon>
        <taxon>Carangaria</taxon>
        <taxon>Pleuronectiformes</taxon>
        <taxon>Pleuronectoidei</taxon>
        <taxon>Soleidae</taxon>
        <taxon>Solea</taxon>
    </lineage>
</organism>
<keyword evidence="5" id="KW-1185">Reference proteome</keyword>
<dbReference type="GO" id="GO:0006108">
    <property type="term" value="P:malate metabolic process"/>
    <property type="evidence" value="ECO:0007669"/>
    <property type="project" value="InterPro"/>
</dbReference>
<evidence type="ECO:0000256" key="2">
    <source>
        <dbReference type="ARBA" id="ARBA00023002"/>
    </source>
</evidence>
<gene>
    <name evidence="4" type="ORF">JOB18_021824</name>
</gene>
<dbReference type="InterPro" id="IPR022383">
    <property type="entry name" value="Lactate/malate_DH_C"/>
</dbReference>
<dbReference type="Pfam" id="PF02866">
    <property type="entry name" value="Ldh_1_C"/>
    <property type="match status" value="1"/>
</dbReference>
<comment type="similarity">
    <text evidence="1">Belongs to the LDH/MDH superfamily. MDH type 2 family.</text>
</comment>
<keyword evidence="2" id="KW-0560">Oxidoreductase</keyword>
<evidence type="ECO:0000259" key="3">
    <source>
        <dbReference type="Pfam" id="PF02866"/>
    </source>
</evidence>
<dbReference type="PANTHER" id="PTHR23382">
    <property type="entry name" value="MALATE DEHYDROGENASE"/>
    <property type="match status" value="1"/>
</dbReference>
<dbReference type="InterPro" id="IPR010945">
    <property type="entry name" value="Malate_DH_type2"/>
</dbReference>